<accession>A0A449G7I8</accession>
<feature type="region of interest" description="Disordered" evidence="1">
    <location>
        <begin position="53"/>
        <end position="91"/>
    </location>
</feature>
<dbReference type="RefSeq" id="WP_137354338.1">
    <property type="nucleotide sequence ID" value="NZ_CAACYE020000001.1"/>
</dbReference>
<reference evidence="2" key="1">
    <citation type="submission" date="2019-02" db="EMBL/GenBank/DDBJ databases">
        <authorList>
            <consortium name="Pathogen Informatics"/>
        </authorList>
    </citation>
    <scope>NUCLEOTIDE SEQUENCE</scope>
    <source>
        <strain evidence="2">3012STDY6733949</strain>
    </source>
</reference>
<dbReference type="AlphaFoldDB" id="A0A449G7I8"/>
<proteinExistence type="predicted"/>
<dbReference type="EMBL" id="CAACYE010000005">
    <property type="protein sequence ID" value="VFA81600.1"/>
    <property type="molecule type" value="Genomic_DNA"/>
</dbReference>
<organism evidence="2">
    <name type="scientific">Nocardia farcinica</name>
    <dbReference type="NCBI Taxonomy" id="37329"/>
    <lineage>
        <taxon>Bacteria</taxon>
        <taxon>Bacillati</taxon>
        <taxon>Actinomycetota</taxon>
        <taxon>Actinomycetes</taxon>
        <taxon>Mycobacteriales</taxon>
        <taxon>Nocardiaceae</taxon>
        <taxon>Nocardia</taxon>
    </lineage>
</organism>
<gene>
    <name evidence="2" type="ORF">NCTC1935_00185</name>
</gene>
<name>A0A449G7I8_NOCFR</name>
<feature type="compositionally biased region" description="Low complexity" evidence="1">
    <location>
        <begin position="53"/>
        <end position="67"/>
    </location>
</feature>
<evidence type="ECO:0000256" key="1">
    <source>
        <dbReference type="SAM" id="MobiDB-lite"/>
    </source>
</evidence>
<sequence>MAYLVTAPLVVVPDAEGKVTYHYRGALLGHLERDTARHLLDLGMVERVEDRAPAAAVVDDPGGQADDGQGGGGQSTGGTVPRPPATTSPKADWVAYAVSRGMTEAEAESLSRAEIAAKYPEA</sequence>
<evidence type="ECO:0000313" key="2">
    <source>
        <dbReference type="EMBL" id="VFA81600.1"/>
    </source>
</evidence>
<protein>
    <submittedName>
        <fullName evidence="2">Uncharacterized protein</fullName>
    </submittedName>
</protein>